<sequence length="178" mass="20637">MRRKTTYQGRPRIGRRWKWVSETKVGLEVGCGCRWLPKWVEVVTSSRSGRWVTQRVGSVLRMFEVEFSKAYNCAMELCTELGAKVEEYELTPNDTERAYKVAREGFKRVWDDVNACLREERVEGGEKNNATTEINMAIKGIKTNNKRMRSSSSRPKNALEKTRKRSKVSKRNLSIPEV</sequence>
<protein>
    <submittedName>
        <fullName evidence="1">Uncharacterized protein</fullName>
    </submittedName>
</protein>
<accession>A0ACB8Y213</accession>
<reference evidence="1 2" key="2">
    <citation type="journal article" date="2022" name="Mol. Ecol. Resour.">
        <title>The genomes of chicory, endive, great burdock and yacon provide insights into Asteraceae paleo-polyploidization history and plant inulin production.</title>
        <authorList>
            <person name="Fan W."/>
            <person name="Wang S."/>
            <person name="Wang H."/>
            <person name="Wang A."/>
            <person name="Jiang F."/>
            <person name="Liu H."/>
            <person name="Zhao H."/>
            <person name="Xu D."/>
            <person name="Zhang Y."/>
        </authorList>
    </citation>
    <scope>NUCLEOTIDE SEQUENCE [LARGE SCALE GENOMIC DNA]</scope>
    <source>
        <strain evidence="2">cv. Niubang</strain>
    </source>
</reference>
<proteinExistence type="predicted"/>
<dbReference type="Proteomes" id="UP001055879">
    <property type="component" value="Linkage Group LG14"/>
</dbReference>
<evidence type="ECO:0000313" key="1">
    <source>
        <dbReference type="EMBL" id="KAI3677562.1"/>
    </source>
</evidence>
<evidence type="ECO:0000313" key="2">
    <source>
        <dbReference type="Proteomes" id="UP001055879"/>
    </source>
</evidence>
<gene>
    <name evidence="1" type="ORF">L6452_36828</name>
</gene>
<keyword evidence="2" id="KW-1185">Reference proteome</keyword>
<reference evidence="2" key="1">
    <citation type="journal article" date="2022" name="Mol. Ecol. Resour.">
        <title>The genomes of chicory, endive, great burdock and yacon provide insights into Asteraceae palaeo-polyploidization history and plant inulin production.</title>
        <authorList>
            <person name="Fan W."/>
            <person name="Wang S."/>
            <person name="Wang H."/>
            <person name="Wang A."/>
            <person name="Jiang F."/>
            <person name="Liu H."/>
            <person name="Zhao H."/>
            <person name="Xu D."/>
            <person name="Zhang Y."/>
        </authorList>
    </citation>
    <scope>NUCLEOTIDE SEQUENCE [LARGE SCALE GENOMIC DNA]</scope>
    <source>
        <strain evidence="2">cv. Niubang</strain>
    </source>
</reference>
<name>A0ACB8Y213_ARCLA</name>
<comment type="caution">
    <text evidence="1">The sequence shown here is derived from an EMBL/GenBank/DDBJ whole genome shotgun (WGS) entry which is preliminary data.</text>
</comment>
<organism evidence="1 2">
    <name type="scientific">Arctium lappa</name>
    <name type="common">Greater burdock</name>
    <name type="synonym">Lappa major</name>
    <dbReference type="NCBI Taxonomy" id="4217"/>
    <lineage>
        <taxon>Eukaryota</taxon>
        <taxon>Viridiplantae</taxon>
        <taxon>Streptophyta</taxon>
        <taxon>Embryophyta</taxon>
        <taxon>Tracheophyta</taxon>
        <taxon>Spermatophyta</taxon>
        <taxon>Magnoliopsida</taxon>
        <taxon>eudicotyledons</taxon>
        <taxon>Gunneridae</taxon>
        <taxon>Pentapetalae</taxon>
        <taxon>asterids</taxon>
        <taxon>campanulids</taxon>
        <taxon>Asterales</taxon>
        <taxon>Asteraceae</taxon>
        <taxon>Carduoideae</taxon>
        <taxon>Cardueae</taxon>
        <taxon>Arctiinae</taxon>
        <taxon>Arctium</taxon>
    </lineage>
</organism>
<dbReference type="EMBL" id="CM042060">
    <property type="protein sequence ID" value="KAI3677562.1"/>
    <property type="molecule type" value="Genomic_DNA"/>
</dbReference>